<evidence type="ECO:0008006" key="5">
    <source>
        <dbReference type="Google" id="ProtNLM"/>
    </source>
</evidence>
<sequence>MRFTWLALLLLAACNSTPSAVNEGTGSRTANRPTPDSATLPPPDTTRTKAVSAGSDTLRVVRQRHNFSQPGGPTDTFQLVFRGPAMLVGTGEFTITTASGQVIFREVLTASDLEASLVYELKTPTATRAERETYVRRRLDEFFLPSHFYTPAVAKNASFPTHLANLDRATWNDLRQRPDAIRFEYLKGKEDRQQIAWSPLKQQVVRIQ</sequence>
<feature type="compositionally biased region" description="Polar residues" evidence="1">
    <location>
        <begin position="19"/>
        <end position="37"/>
    </location>
</feature>
<gene>
    <name evidence="3" type="ORF">IC235_05595</name>
</gene>
<evidence type="ECO:0000256" key="2">
    <source>
        <dbReference type="SAM" id="SignalP"/>
    </source>
</evidence>
<dbReference type="EMBL" id="JACXAD010000005">
    <property type="protein sequence ID" value="MBD2767361.1"/>
    <property type="molecule type" value="Genomic_DNA"/>
</dbReference>
<evidence type="ECO:0000256" key="1">
    <source>
        <dbReference type="SAM" id="MobiDB-lite"/>
    </source>
</evidence>
<feature type="region of interest" description="Disordered" evidence="1">
    <location>
        <begin position="19"/>
        <end position="54"/>
    </location>
</feature>
<feature type="signal peptide" evidence="2">
    <location>
        <begin position="1"/>
        <end position="20"/>
    </location>
</feature>
<accession>A0A927BAY7</accession>
<evidence type="ECO:0000313" key="3">
    <source>
        <dbReference type="EMBL" id="MBD2767361.1"/>
    </source>
</evidence>
<organism evidence="3 4">
    <name type="scientific">Hymenobacter montanus</name>
    <dbReference type="NCBI Taxonomy" id="2771359"/>
    <lineage>
        <taxon>Bacteria</taxon>
        <taxon>Pseudomonadati</taxon>
        <taxon>Bacteroidota</taxon>
        <taxon>Cytophagia</taxon>
        <taxon>Cytophagales</taxon>
        <taxon>Hymenobacteraceae</taxon>
        <taxon>Hymenobacter</taxon>
    </lineage>
</organism>
<proteinExistence type="predicted"/>
<keyword evidence="2" id="KW-0732">Signal</keyword>
<keyword evidence="4" id="KW-1185">Reference proteome</keyword>
<dbReference type="Proteomes" id="UP000612233">
    <property type="component" value="Unassembled WGS sequence"/>
</dbReference>
<feature type="chain" id="PRO_5037944344" description="Lipoprotein" evidence="2">
    <location>
        <begin position="21"/>
        <end position="208"/>
    </location>
</feature>
<dbReference type="AlphaFoldDB" id="A0A927BAY7"/>
<name>A0A927BAY7_9BACT</name>
<dbReference type="RefSeq" id="WP_191004182.1">
    <property type="nucleotide sequence ID" value="NZ_JACXAD010000005.1"/>
</dbReference>
<comment type="caution">
    <text evidence="3">The sequence shown here is derived from an EMBL/GenBank/DDBJ whole genome shotgun (WGS) entry which is preliminary data.</text>
</comment>
<protein>
    <recommendedName>
        <fullName evidence="5">Lipoprotein</fullName>
    </recommendedName>
</protein>
<evidence type="ECO:0000313" key="4">
    <source>
        <dbReference type="Proteomes" id="UP000612233"/>
    </source>
</evidence>
<reference evidence="3" key="1">
    <citation type="submission" date="2020-09" db="EMBL/GenBank/DDBJ databases">
        <authorList>
            <person name="Kim M.K."/>
        </authorList>
    </citation>
    <scope>NUCLEOTIDE SEQUENCE</scope>
    <source>
        <strain evidence="3">BT664</strain>
    </source>
</reference>